<keyword evidence="3" id="KW-1185">Reference proteome</keyword>
<organism evidence="2 3">
    <name type="scientific">Chaetoceros tenuissimus</name>
    <dbReference type="NCBI Taxonomy" id="426638"/>
    <lineage>
        <taxon>Eukaryota</taxon>
        <taxon>Sar</taxon>
        <taxon>Stramenopiles</taxon>
        <taxon>Ochrophyta</taxon>
        <taxon>Bacillariophyta</taxon>
        <taxon>Coscinodiscophyceae</taxon>
        <taxon>Chaetocerotophycidae</taxon>
        <taxon>Chaetocerotales</taxon>
        <taxon>Chaetocerotaceae</taxon>
        <taxon>Chaetoceros</taxon>
    </lineage>
</organism>
<comment type="caution">
    <text evidence="2">The sequence shown here is derived from an EMBL/GenBank/DDBJ whole genome shotgun (WGS) entry which is preliminary data.</text>
</comment>
<evidence type="ECO:0000256" key="1">
    <source>
        <dbReference type="SAM" id="MobiDB-lite"/>
    </source>
</evidence>
<proteinExistence type="predicted"/>
<protein>
    <submittedName>
        <fullName evidence="2">Uncharacterized protein</fullName>
    </submittedName>
</protein>
<accession>A0AAD3DC99</accession>
<evidence type="ECO:0000313" key="2">
    <source>
        <dbReference type="EMBL" id="GFH61327.1"/>
    </source>
</evidence>
<dbReference type="Proteomes" id="UP001054902">
    <property type="component" value="Unassembled WGS sequence"/>
</dbReference>
<feature type="compositionally biased region" description="Polar residues" evidence="1">
    <location>
        <begin position="20"/>
        <end position="29"/>
    </location>
</feature>
<dbReference type="EMBL" id="BLLK01000074">
    <property type="protein sequence ID" value="GFH61327.1"/>
    <property type="molecule type" value="Genomic_DNA"/>
</dbReference>
<feature type="region of interest" description="Disordered" evidence="1">
    <location>
        <begin position="80"/>
        <end position="112"/>
    </location>
</feature>
<feature type="region of interest" description="Disordered" evidence="1">
    <location>
        <begin position="1"/>
        <end position="29"/>
    </location>
</feature>
<evidence type="ECO:0000313" key="3">
    <source>
        <dbReference type="Proteomes" id="UP001054902"/>
    </source>
</evidence>
<name>A0AAD3DC99_9STRA</name>
<reference evidence="2 3" key="1">
    <citation type="journal article" date="2021" name="Sci. Rep.">
        <title>The genome of the diatom Chaetoceros tenuissimus carries an ancient integrated fragment of an extant virus.</title>
        <authorList>
            <person name="Hongo Y."/>
            <person name="Kimura K."/>
            <person name="Takaki Y."/>
            <person name="Yoshida Y."/>
            <person name="Baba S."/>
            <person name="Kobayashi G."/>
            <person name="Nagasaki K."/>
            <person name="Hano T."/>
            <person name="Tomaru Y."/>
        </authorList>
    </citation>
    <scope>NUCLEOTIDE SEQUENCE [LARGE SCALE GENOMIC DNA]</scope>
    <source>
        <strain evidence="2 3">NIES-3715</strain>
    </source>
</reference>
<dbReference type="AlphaFoldDB" id="A0AAD3DC99"/>
<sequence>MTNIIGKGDPLLASSGLMMDSQQETMSTRDSMLHNDHYQQAKADPLFDAVVQHDMKLMHSEYQGHGDNLMDAFLNQWDEGQAGRMHSQQVAGSPSKDNKGDPLFDAFAPPIH</sequence>
<gene>
    <name evidence="2" type="ORF">CTEN210_17803</name>
</gene>